<dbReference type="EMBL" id="KN848063">
    <property type="protein sequence ID" value="KIY02613.1"/>
    <property type="molecule type" value="Genomic_DNA"/>
</dbReference>
<evidence type="ECO:0000256" key="8">
    <source>
        <dbReference type="RuleBase" id="RU000461"/>
    </source>
</evidence>
<evidence type="ECO:0000256" key="9">
    <source>
        <dbReference type="SAM" id="SignalP"/>
    </source>
</evidence>
<evidence type="ECO:0000256" key="7">
    <source>
        <dbReference type="PIRSR" id="PIRSR602401-1"/>
    </source>
</evidence>
<evidence type="ECO:0000313" key="10">
    <source>
        <dbReference type="EMBL" id="KIY02613.1"/>
    </source>
</evidence>
<dbReference type="SUPFAM" id="SSF48264">
    <property type="entry name" value="Cytochrome P450"/>
    <property type="match status" value="1"/>
</dbReference>
<comment type="cofactor">
    <cofactor evidence="1 7">
        <name>heme</name>
        <dbReference type="ChEBI" id="CHEBI:30413"/>
    </cofactor>
</comment>
<dbReference type="PROSITE" id="PS00086">
    <property type="entry name" value="CYTOCHROME_P450"/>
    <property type="match status" value="1"/>
</dbReference>
<proteinExistence type="inferred from homology"/>
<evidence type="ECO:0000256" key="5">
    <source>
        <dbReference type="ARBA" id="ARBA00023004"/>
    </source>
</evidence>
<feature type="signal peptide" evidence="9">
    <location>
        <begin position="1"/>
        <end position="23"/>
    </location>
</feature>
<dbReference type="InterPro" id="IPR002401">
    <property type="entry name" value="Cyt_P450_E_grp-I"/>
</dbReference>
<dbReference type="Pfam" id="PF00067">
    <property type="entry name" value="p450"/>
    <property type="match status" value="1"/>
</dbReference>
<organism evidence="10 11">
    <name type="scientific">Fonsecaea multimorphosa CBS 102226</name>
    <dbReference type="NCBI Taxonomy" id="1442371"/>
    <lineage>
        <taxon>Eukaryota</taxon>
        <taxon>Fungi</taxon>
        <taxon>Dikarya</taxon>
        <taxon>Ascomycota</taxon>
        <taxon>Pezizomycotina</taxon>
        <taxon>Eurotiomycetes</taxon>
        <taxon>Chaetothyriomycetidae</taxon>
        <taxon>Chaetothyriales</taxon>
        <taxon>Herpotrichiellaceae</taxon>
        <taxon>Fonsecaea</taxon>
    </lineage>
</organism>
<dbReference type="OrthoDB" id="1470350at2759"/>
<dbReference type="PANTHER" id="PTHR46300:SF2">
    <property type="entry name" value="CYTOCHROME P450 MONOOXYGENASE ALNH-RELATED"/>
    <property type="match status" value="1"/>
</dbReference>
<dbReference type="InterPro" id="IPR036396">
    <property type="entry name" value="Cyt_P450_sf"/>
</dbReference>
<feature type="chain" id="PRO_5002245567" description="Cytochrome P450" evidence="9">
    <location>
        <begin position="24"/>
        <end position="515"/>
    </location>
</feature>
<keyword evidence="11" id="KW-1185">Reference proteome</keyword>
<keyword evidence="9" id="KW-0732">Signal</keyword>
<dbReference type="AlphaFoldDB" id="A0A0D2K961"/>
<accession>A0A0D2K961</accession>
<dbReference type="GO" id="GO:0005506">
    <property type="term" value="F:iron ion binding"/>
    <property type="evidence" value="ECO:0007669"/>
    <property type="project" value="InterPro"/>
</dbReference>
<comment type="similarity">
    <text evidence="2 8">Belongs to the cytochrome P450 family.</text>
</comment>
<dbReference type="InterPro" id="IPR017972">
    <property type="entry name" value="Cyt_P450_CS"/>
</dbReference>
<dbReference type="GO" id="GO:0016705">
    <property type="term" value="F:oxidoreductase activity, acting on paired donors, with incorporation or reduction of molecular oxygen"/>
    <property type="evidence" value="ECO:0007669"/>
    <property type="project" value="InterPro"/>
</dbReference>
<evidence type="ECO:0000256" key="6">
    <source>
        <dbReference type="ARBA" id="ARBA00023033"/>
    </source>
</evidence>
<evidence type="ECO:0000256" key="1">
    <source>
        <dbReference type="ARBA" id="ARBA00001971"/>
    </source>
</evidence>
<dbReference type="VEuPathDB" id="FungiDB:Z520_01078"/>
<evidence type="ECO:0008006" key="12">
    <source>
        <dbReference type="Google" id="ProtNLM"/>
    </source>
</evidence>
<keyword evidence="7 8" id="KW-0349">Heme</keyword>
<dbReference type="PRINTS" id="PR00463">
    <property type="entry name" value="EP450I"/>
</dbReference>
<evidence type="ECO:0000256" key="4">
    <source>
        <dbReference type="ARBA" id="ARBA00023002"/>
    </source>
</evidence>
<dbReference type="Proteomes" id="UP000053411">
    <property type="component" value="Unassembled WGS sequence"/>
</dbReference>
<keyword evidence="4 8" id="KW-0560">Oxidoreductase</keyword>
<keyword evidence="5 7" id="KW-0408">Iron</keyword>
<dbReference type="GO" id="GO:0004497">
    <property type="term" value="F:monooxygenase activity"/>
    <property type="evidence" value="ECO:0007669"/>
    <property type="project" value="UniProtKB-KW"/>
</dbReference>
<dbReference type="Gene3D" id="1.10.630.10">
    <property type="entry name" value="Cytochrome P450"/>
    <property type="match status" value="1"/>
</dbReference>
<dbReference type="InterPro" id="IPR050364">
    <property type="entry name" value="Cytochrome_P450_fung"/>
</dbReference>
<protein>
    <recommendedName>
        <fullName evidence="12">Cytochrome P450</fullName>
    </recommendedName>
</protein>
<feature type="binding site" description="axial binding residue" evidence="7">
    <location>
        <position position="421"/>
    </location>
    <ligand>
        <name>heme</name>
        <dbReference type="ChEBI" id="CHEBI:30413"/>
    </ligand>
    <ligandPart>
        <name>Fe</name>
        <dbReference type="ChEBI" id="CHEBI:18248"/>
    </ligandPart>
</feature>
<evidence type="ECO:0000313" key="11">
    <source>
        <dbReference type="Proteomes" id="UP000053411"/>
    </source>
</evidence>
<dbReference type="PRINTS" id="PR00385">
    <property type="entry name" value="P450"/>
</dbReference>
<gene>
    <name evidence="10" type="ORF">Z520_01078</name>
</gene>
<dbReference type="PANTHER" id="PTHR46300">
    <property type="entry name" value="P450, PUTATIVE (EUROFUNG)-RELATED-RELATED"/>
    <property type="match status" value="1"/>
</dbReference>
<evidence type="ECO:0000256" key="2">
    <source>
        <dbReference type="ARBA" id="ARBA00010617"/>
    </source>
</evidence>
<sequence>MYWPLVLLSIALAVYLTLRPTTKHDLPDGPGALAEKDNRRRLHISLAPWAKTYGDLFSYNMGRSTAIVLSSVQAIEELLVKRGHIYSSRPTSTSQADIITGKGRIVTMPYGEEFRKHRKIIHTLLGIQNAKTFLPYQEYESRQTLRHLLDNPDLFYSEMSRYSATILQDDQYNDAEVLQQYRPIQILTTSDIAPGSWLVDRYPFLNYLPGPLAPWRSQAYSIHLELRSFWGVFLHSIEDRVKEGTAPDCFLSRFVQNPETEHFSEMERISVTAELLSAGTETTATSLQWFFKACVKHPEWIREAQKELDTVVGRERLPNFSDRGSLPYITAVISELHRWASAAPLAFYHATSQTDTYRGSTIPKSTMVIANTYAVHHSEQYFPNPSAFLPGRWLPPDDPRHVVNGAQTPNHLGFGVGRRECPGKHVAEASLFISISRILWAFDIDRGDNPEPSDETVGAFPVFGPASFKCRITPRPEDAANKIRLFADHIDPGLRVEDGSIYDASVKAVLAKARA</sequence>
<dbReference type="RefSeq" id="XP_016636735.1">
    <property type="nucleotide sequence ID" value="XM_016771596.1"/>
</dbReference>
<dbReference type="GO" id="GO:0020037">
    <property type="term" value="F:heme binding"/>
    <property type="evidence" value="ECO:0007669"/>
    <property type="project" value="InterPro"/>
</dbReference>
<reference evidence="10 11" key="1">
    <citation type="submission" date="2015-01" db="EMBL/GenBank/DDBJ databases">
        <title>The Genome Sequence of Fonsecaea multimorphosa CBS 102226.</title>
        <authorList>
            <consortium name="The Broad Institute Genomics Platform"/>
            <person name="Cuomo C."/>
            <person name="de Hoog S."/>
            <person name="Gorbushina A."/>
            <person name="Stielow B."/>
            <person name="Teixiera M."/>
            <person name="Abouelleil A."/>
            <person name="Chapman S.B."/>
            <person name="Priest M."/>
            <person name="Young S.K."/>
            <person name="Wortman J."/>
            <person name="Nusbaum C."/>
            <person name="Birren B."/>
        </authorList>
    </citation>
    <scope>NUCLEOTIDE SEQUENCE [LARGE SCALE GENOMIC DNA]</scope>
    <source>
        <strain evidence="10 11">CBS 102226</strain>
    </source>
</reference>
<keyword evidence="6 8" id="KW-0503">Monooxygenase</keyword>
<keyword evidence="3 7" id="KW-0479">Metal-binding</keyword>
<dbReference type="InterPro" id="IPR001128">
    <property type="entry name" value="Cyt_P450"/>
</dbReference>
<evidence type="ECO:0000256" key="3">
    <source>
        <dbReference type="ARBA" id="ARBA00022723"/>
    </source>
</evidence>
<dbReference type="GeneID" id="27706824"/>
<dbReference type="CDD" id="cd11065">
    <property type="entry name" value="CYP64-like"/>
    <property type="match status" value="1"/>
</dbReference>
<dbReference type="STRING" id="1442371.A0A0D2K961"/>
<name>A0A0D2K961_9EURO</name>